<dbReference type="InterPro" id="IPR027417">
    <property type="entry name" value="P-loop_NTPase"/>
</dbReference>
<dbReference type="InterPro" id="IPR017871">
    <property type="entry name" value="ABC_transporter-like_CS"/>
</dbReference>
<gene>
    <name evidence="6" type="ORF">CBE89_13270</name>
</gene>
<evidence type="ECO:0000313" key="7">
    <source>
        <dbReference type="Proteomes" id="UP000250197"/>
    </source>
</evidence>
<dbReference type="GO" id="GO:0016887">
    <property type="term" value="F:ATP hydrolysis activity"/>
    <property type="evidence" value="ECO:0007669"/>
    <property type="project" value="InterPro"/>
</dbReference>
<dbReference type="SMART" id="SM00382">
    <property type="entry name" value="AAA"/>
    <property type="match status" value="1"/>
</dbReference>
<evidence type="ECO:0000256" key="1">
    <source>
        <dbReference type="ARBA" id="ARBA00005417"/>
    </source>
</evidence>
<dbReference type="Proteomes" id="UP000250197">
    <property type="component" value="Plasmid pCs-Na-2"/>
</dbReference>
<dbReference type="AlphaFoldDB" id="A0A2Z2J2Y8"/>
<feature type="domain" description="ABC transporter" evidence="5">
    <location>
        <begin position="2"/>
        <end position="227"/>
    </location>
</feature>
<accession>A0A2Z2J2Y8</accession>
<dbReference type="Gene3D" id="3.40.50.300">
    <property type="entry name" value="P-loop containing nucleotide triphosphate hydrolases"/>
    <property type="match status" value="1"/>
</dbReference>
<evidence type="ECO:0000256" key="3">
    <source>
        <dbReference type="ARBA" id="ARBA00022741"/>
    </source>
</evidence>
<dbReference type="GO" id="GO:0005524">
    <property type="term" value="F:ATP binding"/>
    <property type="evidence" value="ECO:0007669"/>
    <property type="project" value="UniProtKB-KW"/>
</dbReference>
<dbReference type="KEGG" id="cstr:CBE89_13270"/>
<keyword evidence="3" id="KW-0547">Nucleotide-binding</keyword>
<name>A0A2Z2J2Y8_CORST</name>
<geneLocation type="plasmid" evidence="7">
    <name>pcs-na-2</name>
</geneLocation>
<keyword evidence="6" id="KW-0614">Plasmid</keyword>
<evidence type="ECO:0000259" key="5">
    <source>
        <dbReference type="PROSITE" id="PS50893"/>
    </source>
</evidence>
<keyword evidence="2" id="KW-0813">Transport</keyword>
<reference evidence="6 7" key="1">
    <citation type="submission" date="2017-05" db="EMBL/GenBank/DDBJ databases">
        <title>Complete genome sequence of Corynebacterium striatum KC-Na-1 isolated from Neophocaena asiaeorientalis in Korea.</title>
        <authorList>
            <person name="Kim J.H."/>
            <person name="Lee K."/>
        </authorList>
    </citation>
    <scope>NUCLEOTIDE SEQUENCE [LARGE SCALE GENOMIC DNA]</scope>
    <source>
        <strain evidence="6 7">KC-Na-01</strain>
        <plasmid evidence="7">pcs-na-2</plasmid>
    </source>
</reference>
<dbReference type="RefSeq" id="WP_086892539.1">
    <property type="nucleotide sequence ID" value="NZ_CP021254.1"/>
</dbReference>
<dbReference type="PANTHER" id="PTHR43335">
    <property type="entry name" value="ABC TRANSPORTER, ATP-BINDING PROTEIN"/>
    <property type="match status" value="1"/>
</dbReference>
<evidence type="ECO:0000256" key="4">
    <source>
        <dbReference type="ARBA" id="ARBA00022840"/>
    </source>
</evidence>
<dbReference type="PROSITE" id="PS50893">
    <property type="entry name" value="ABC_TRANSPORTER_2"/>
    <property type="match status" value="1"/>
</dbReference>
<dbReference type="PROSITE" id="PS00211">
    <property type="entry name" value="ABC_TRANSPORTER_1"/>
    <property type="match status" value="1"/>
</dbReference>
<sequence>MIEFKDVSKRFGPQRVVDSLSFKAPSGQVTGFLGPNGAGKSTTFRILCGLVQSDQGCATIDGRLFTQLGLPGREIGVMLDAAAQHPGRTGHQVLCLAAMANRLPHAKVVPALERVGLADAGNKRVGDYSLGMRQRLGLACALIGDPHTLVLDEPANGLDPEGIRWMRTLLDTFANEGGTVLLSSHLLGEVQAIADHVVMIDKGRLVADVDCNELLSATGSRHLVHSPDQTALGHALDSAGLPHHSENDQFVVEADADAIARVAFEHGVLVTRLQPAEENLESRFLALTHH</sequence>
<dbReference type="EMBL" id="CP021254">
    <property type="protein sequence ID" value="ART22552.1"/>
    <property type="molecule type" value="Genomic_DNA"/>
</dbReference>
<comment type="similarity">
    <text evidence="1">Belongs to the ABC transporter superfamily.</text>
</comment>
<dbReference type="SUPFAM" id="SSF52540">
    <property type="entry name" value="P-loop containing nucleoside triphosphate hydrolases"/>
    <property type="match status" value="1"/>
</dbReference>
<organism evidence="6 7">
    <name type="scientific">Corynebacterium striatum</name>
    <dbReference type="NCBI Taxonomy" id="43770"/>
    <lineage>
        <taxon>Bacteria</taxon>
        <taxon>Bacillati</taxon>
        <taxon>Actinomycetota</taxon>
        <taxon>Actinomycetes</taxon>
        <taxon>Mycobacteriales</taxon>
        <taxon>Corynebacteriaceae</taxon>
        <taxon>Corynebacterium</taxon>
    </lineage>
</organism>
<evidence type="ECO:0000313" key="6">
    <source>
        <dbReference type="EMBL" id="ART22552.1"/>
    </source>
</evidence>
<dbReference type="InterPro" id="IPR003439">
    <property type="entry name" value="ABC_transporter-like_ATP-bd"/>
</dbReference>
<keyword evidence="4" id="KW-0067">ATP-binding</keyword>
<dbReference type="InterPro" id="IPR003593">
    <property type="entry name" value="AAA+_ATPase"/>
</dbReference>
<evidence type="ECO:0000256" key="2">
    <source>
        <dbReference type="ARBA" id="ARBA00022448"/>
    </source>
</evidence>
<protein>
    <recommendedName>
        <fullName evidence="5">ABC transporter domain-containing protein</fullName>
    </recommendedName>
</protein>
<dbReference type="Pfam" id="PF00005">
    <property type="entry name" value="ABC_tran"/>
    <property type="match status" value="1"/>
</dbReference>
<proteinExistence type="inferred from homology"/>
<dbReference type="PANTHER" id="PTHR43335:SF4">
    <property type="entry name" value="ABC TRANSPORTER, ATP-BINDING PROTEIN"/>
    <property type="match status" value="1"/>
</dbReference>